<dbReference type="InParanoid" id="A0A1S3AJJ7"/>
<dbReference type="eggNOG" id="ENOG502QPW5">
    <property type="taxonomic scope" value="Eukaryota"/>
</dbReference>
<sequence length="551" mass="61825">MSEAAESLSCLRIANVALRGELNALRGENASLGLQLGRALAEVNSLRSSVSSCVRRPVPVPAEENLEFAHSEIDAAPDGDLPVLCCSPPSAEPECAPDELLLSAPQDCSAPEGPAQPPPMPGGPPLPPSPPPVKQQVQMLDRPEIEPFAGDPVHLAEFLMQLQTFIADHGEHFPGGAERVAFLISFLSGRAKDWASLVTQEGSPLHANFPCFLDELRKEFRGPIPPSVAKKAVRKLRQGDCTLSSYVDAFQFLTQFLCWDDCRLQTQFLRGLSESIHKELVWSIDMANLEDLIVICVEIERKVRVPTPGSLPRVHKIFPPDEEPNDHGSDEKEHYSEDVYEGTQISRLHQKDQPRPIKTIQQEMREEEEEGERRNREEEMRKKDKGEMIQKEEIIIYQEEDDEDEEVDVEMLNSEDEDMDNSKGGNVIEIESQELEPEEESEDGTQEEDLEEFIEVPPIFANASSQTADYQDSLLNVPPPITQPSRRRNQNRVPALEDLPGINSPFYSSPPPLTRHIGRLGQRQVRRRPPVLFRLSPRQGGHRATRGRIRV</sequence>
<evidence type="ECO:0000313" key="3">
    <source>
        <dbReference type="Proteomes" id="UP001652624"/>
    </source>
</evidence>
<feature type="compositionally biased region" description="Basic and acidic residues" evidence="1">
    <location>
        <begin position="371"/>
        <end position="386"/>
    </location>
</feature>
<protein>
    <submittedName>
        <fullName evidence="5">Retrotransposon Gag-like protein 5</fullName>
    </submittedName>
    <submittedName>
        <fullName evidence="4">Retrotransposon gag domain-containing protein 4</fullName>
    </submittedName>
</protein>
<evidence type="ECO:0000313" key="5">
    <source>
        <dbReference type="RefSeq" id="XP_060039230.1"/>
    </source>
</evidence>
<evidence type="ECO:0000259" key="2">
    <source>
        <dbReference type="Pfam" id="PF16297"/>
    </source>
</evidence>
<evidence type="ECO:0000256" key="1">
    <source>
        <dbReference type="SAM" id="MobiDB-lite"/>
    </source>
</evidence>
<dbReference type="OrthoDB" id="9628410at2759"/>
<evidence type="ECO:0000313" key="4">
    <source>
        <dbReference type="RefSeq" id="XP_007536116.1"/>
    </source>
</evidence>
<feature type="compositionally biased region" description="Pro residues" evidence="1">
    <location>
        <begin position="114"/>
        <end position="133"/>
    </location>
</feature>
<dbReference type="InterPro" id="IPR032549">
    <property type="entry name" value="DUF4939"/>
</dbReference>
<dbReference type="RefSeq" id="XP_060039230.1">
    <property type="nucleotide sequence ID" value="XM_060183247.1"/>
</dbReference>
<dbReference type="PANTHER" id="PTHR15503">
    <property type="entry name" value="LDOC1 RELATED"/>
    <property type="match status" value="1"/>
</dbReference>
<organism evidence="3 4">
    <name type="scientific">Erinaceus europaeus</name>
    <name type="common">Western European hedgehog</name>
    <dbReference type="NCBI Taxonomy" id="9365"/>
    <lineage>
        <taxon>Eukaryota</taxon>
        <taxon>Metazoa</taxon>
        <taxon>Chordata</taxon>
        <taxon>Craniata</taxon>
        <taxon>Vertebrata</taxon>
        <taxon>Euteleostomi</taxon>
        <taxon>Mammalia</taxon>
        <taxon>Eutheria</taxon>
        <taxon>Laurasiatheria</taxon>
        <taxon>Eulipotyphla</taxon>
        <taxon>Erinaceidae</taxon>
        <taxon>Erinaceinae</taxon>
        <taxon>Erinaceus</taxon>
    </lineage>
</organism>
<accession>A0A1S3AJJ7</accession>
<dbReference type="PANTHER" id="PTHR15503:SF36">
    <property type="entry name" value="RETROTRANSPOSON GAG-LIKE PROTEIN 5"/>
    <property type="match status" value="1"/>
</dbReference>
<keyword evidence="3" id="KW-1185">Reference proteome</keyword>
<dbReference type="GeneID" id="103125280"/>
<dbReference type="InterPro" id="IPR032567">
    <property type="entry name" value="RTL1-rel"/>
</dbReference>
<gene>
    <name evidence="4" type="primary">RGAG4</name>
    <name evidence="5" type="synonym">RTL5</name>
</gene>
<dbReference type="CTD" id="340526"/>
<feature type="compositionally biased region" description="Basic and acidic residues" evidence="1">
    <location>
        <begin position="325"/>
        <end position="337"/>
    </location>
</feature>
<reference evidence="4" key="1">
    <citation type="submission" date="2025-04" db="UniProtKB">
        <authorList>
            <consortium name="RefSeq"/>
        </authorList>
    </citation>
    <scope>IDENTIFICATION</scope>
</reference>
<name>A0A1S3AJJ7_ERIEU</name>
<dbReference type="Pfam" id="PF16297">
    <property type="entry name" value="DUF4939"/>
    <property type="match status" value="1"/>
</dbReference>
<feature type="region of interest" description="Disordered" evidence="1">
    <location>
        <begin position="472"/>
        <end position="516"/>
    </location>
</feature>
<proteinExistence type="predicted"/>
<dbReference type="Proteomes" id="UP001652624">
    <property type="component" value="Chromosome X"/>
</dbReference>
<dbReference type="RefSeq" id="XP_007536116.1">
    <property type="nucleotide sequence ID" value="XM_007536054.2"/>
</dbReference>
<dbReference type="AlphaFoldDB" id="A0A1S3AJJ7"/>
<feature type="domain" description="DUF4939" evidence="2">
    <location>
        <begin position="145"/>
        <end position="220"/>
    </location>
</feature>
<feature type="region of interest" description="Disordered" evidence="1">
    <location>
        <begin position="314"/>
        <end position="386"/>
    </location>
</feature>
<feature type="region of interest" description="Disordered" evidence="1">
    <location>
        <begin position="104"/>
        <end position="137"/>
    </location>
</feature>
<dbReference type="FunCoup" id="A0A1S3AJJ7">
    <property type="interactions" value="266"/>
</dbReference>